<evidence type="ECO:0000259" key="7">
    <source>
        <dbReference type="Pfam" id="PF13505"/>
    </source>
</evidence>
<feature type="domain" description="Outer membrane protein beta-barrel" evidence="7">
    <location>
        <begin position="37"/>
        <end position="242"/>
    </location>
</feature>
<reference evidence="8 9" key="1">
    <citation type="submission" date="2023-08" db="EMBL/GenBank/DDBJ databases">
        <title>Implementing the SeqCode for naming new Mesorhizobium species isolated from Vachellia karroo root nodules.</title>
        <authorList>
            <person name="Van Lill M."/>
        </authorList>
    </citation>
    <scope>NUCLEOTIDE SEQUENCE [LARGE SCALE GENOMIC DNA]</scope>
    <source>
        <strain evidence="8 9">VK25D</strain>
    </source>
</reference>
<evidence type="ECO:0000256" key="3">
    <source>
        <dbReference type="ARBA" id="ARBA00023136"/>
    </source>
</evidence>
<keyword evidence="3" id="KW-0472">Membrane</keyword>
<proteinExistence type="inferred from homology"/>
<comment type="subcellular location">
    <subcellularLocation>
        <location evidence="1">Cell outer membrane</location>
    </subcellularLocation>
</comment>
<dbReference type="SUPFAM" id="SSF56925">
    <property type="entry name" value="OMPA-like"/>
    <property type="match status" value="1"/>
</dbReference>
<sequence>MNSFSISTFVAALLVTTGAAIAADTVVSEAPPAPPEAPAAFSWTGFYVGGFGTLAVGDMEYGTRQIFADGNPPPQIGNFDVSASGFLGGIQAGYDWQMNDKWVVGAVADIAGSNYSASITASSNGVEFLDGESKLKYLGTVRARVGYAWDRALLYAHGGLAYGKTEHRLDLGGTNVFSESQTRTGWTVGAGVEYAITDRISFGTEYAFVDLGAKQILDNGEGLTINDDVDLHTLKAFVNFRF</sequence>
<dbReference type="PANTHER" id="PTHR34001">
    <property type="entry name" value="BLL7405 PROTEIN"/>
    <property type="match status" value="1"/>
</dbReference>
<dbReference type="InterPro" id="IPR006315">
    <property type="entry name" value="OM_autotransptr_brl_dom"/>
</dbReference>
<dbReference type="InterPro" id="IPR051692">
    <property type="entry name" value="OMP-like"/>
</dbReference>
<feature type="chain" id="PRO_5047495078" evidence="6">
    <location>
        <begin position="23"/>
        <end position="242"/>
    </location>
</feature>
<comment type="caution">
    <text evidence="8">The sequence shown here is derived from an EMBL/GenBank/DDBJ whole genome shotgun (WGS) entry which is preliminary data.</text>
</comment>
<keyword evidence="2 6" id="KW-0732">Signal</keyword>
<protein>
    <submittedName>
        <fullName evidence="8">Porin family protein</fullName>
    </submittedName>
</protein>
<dbReference type="InterPro" id="IPR027385">
    <property type="entry name" value="Beta-barrel_OMP"/>
</dbReference>
<organism evidence="8 9">
    <name type="scientific">Mesorhizobium vachelliae</name>
    <dbReference type="NCBI Taxonomy" id="3072309"/>
    <lineage>
        <taxon>Bacteria</taxon>
        <taxon>Pseudomonadati</taxon>
        <taxon>Pseudomonadota</taxon>
        <taxon>Alphaproteobacteria</taxon>
        <taxon>Hyphomicrobiales</taxon>
        <taxon>Phyllobacteriaceae</taxon>
        <taxon>Mesorhizobium</taxon>
    </lineage>
</organism>
<dbReference type="Pfam" id="PF13505">
    <property type="entry name" value="OMP_b-brl"/>
    <property type="match status" value="1"/>
</dbReference>
<comment type="similarity">
    <text evidence="5">Belongs to the Omp25/RopB family.</text>
</comment>
<evidence type="ECO:0000313" key="9">
    <source>
        <dbReference type="Proteomes" id="UP001285154"/>
    </source>
</evidence>
<name>A0ABU5A4P7_9HYPH</name>
<dbReference type="Proteomes" id="UP001285154">
    <property type="component" value="Unassembled WGS sequence"/>
</dbReference>
<dbReference type="NCBIfam" id="TIGR01414">
    <property type="entry name" value="autotrans_barl"/>
    <property type="match status" value="1"/>
</dbReference>
<dbReference type="PANTHER" id="PTHR34001:SF3">
    <property type="entry name" value="BLL7405 PROTEIN"/>
    <property type="match status" value="1"/>
</dbReference>
<dbReference type="Gene3D" id="2.40.160.20">
    <property type="match status" value="1"/>
</dbReference>
<feature type="signal peptide" evidence="6">
    <location>
        <begin position="1"/>
        <end position="22"/>
    </location>
</feature>
<accession>A0ABU5A4P7</accession>
<evidence type="ECO:0000256" key="6">
    <source>
        <dbReference type="SAM" id="SignalP"/>
    </source>
</evidence>
<gene>
    <name evidence="8" type="ORF">RFM42_09300</name>
</gene>
<dbReference type="RefSeq" id="WP_320246552.1">
    <property type="nucleotide sequence ID" value="NZ_JAVIIQ010000003.1"/>
</dbReference>
<keyword evidence="4" id="KW-0998">Cell outer membrane</keyword>
<evidence type="ECO:0000256" key="5">
    <source>
        <dbReference type="ARBA" id="ARBA00038306"/>
    </source>
</evidence>
<keyword evidence="9" id="KW-1185">Reference proteome</keyword>
<evidence type="ECO:0000256" key="4">
    <source>
        <dbReference type="ARBA" id="ARBA00023237"/>
    </source>
</evidence>
<dbReference type="InterPro" id="IPR011250">
    <property type="entry name" value="OMP/PagP_B-barrel"/>
</dbReference>
<evidence type="ECO:0000313" key="8">
    <source>
        <dbReference type="EMBL" id="MDX8531176.1"/>
    </source>
</evidence>
<dbReference type="EMBL" id="JAVIIQ010000003">
    <property type="protein sequence ID" value="MDX8531176.1"/>
    <property type="molecule type" value="Genomic_DNA"/>
</dbReference>
<evidence type="ECO:0000256" key="1">
    <source>
        <dbReference type="ARBA" id="ARBA00004442"/>
    </source>
</evidence>
<evidence type="ECO:0000256" key="2">
    <source>
        <dbReference type="ARBA" id="ARBA00022729"/>
    </source>
</evidence>